<dbReference type="Proteomes" id="UP000443582">
    <property type="component" value="Unassembled WGS sequence"/>
</dbReference>
<evidence type="ECO:0008006" key="3">
    <source>
        <dbReference type="Google" id="ProtNLM"/>
    </source>
</evidence>
<protein>
    <recommendedName>
        <fullName evidence="3">Lipoprotein</fullName>
    </recommendedName>
</protein>
<dbReference type="EMBL" id="QDKL01000003">
    <property type="protein sequence ID" value="RZF21150.1"/>
    <property type="molecule type" value="Genomic_DNA"/>
</dbReference>
<dbReference type="RefSeq" id="WP_133296983.1">
    <property type="nucleotide sequence ID" value="NZ_QDKL01000003.1"/>
</dbReference>
<evidence type="ECO:0000313" key="1">
    <source>
        <dbReference type="EMBL" id="RZF21150.1"/>
    </source>
</evidence>
<name>A0ABY0IEY1_9BACT</name>
<accession>A0ABY0IEY1</accession>
<comment type="caution">
    <text evidence="1">The sequence shown here is derived from an EMBL/GenBank/DDBJ whole genome shotgun (WGS) entry which is preliminary data.</text>
</comment>
<proteinExistence type="predicted"/>
<evidence type="ECO:0000313" key="2">
    <source>
        <dbReference type="Proteomes" id="UP000443582"/>
    </source>
</evidence>
<keyword evidence="2" id="KW-1185">Reference proteome</keyword>
<gene>
    <name evidence="1" type="ORF">DAY19_14325</name>
</gene>
<organism evidence="1 2">
    <name type="scientific">Halobacteriovorax vibrionivorans</name>
    <dbReference type="NCBI Taxonomy" id="2152716"/>
    <lineage>
        <taxon>Bacteria</taxon>
        <taxon>Pseudomonadati</taxon>
        <taxon>Bdellovibrionota</taxon>
        <taxon>Bacteriovoracia</taxon>
        <taxon>Bacteriovoracales</taxon>
        <taxon>Halobacteriovoraceae</taxon>
        <taxon>Halobacteriovorax</taxon>
    </lineage>
</organism>
<reference evidence="2" key="1">
    <citation type="journal article" date="2019" name="Int. J. Syst. Evol. Microbiol.">
        <title>Halobacteriovorax valvorus sp. nov., a novel prokaryotic predator isolated from coastal seawater of China.</title>
        <authorList>
            <person name="Chen M.-X."/>
        </authorList>
    </citation>
    <scope>NUCLEOTIDE SEQUENCE [LARGE SCALE GENOMIC DNA]</scope>
    <source>
        <strain evidence="2">BL9</strain>
    </source>
</reference>
<sequence>MKFIYISLLTFLLASCSHHPPLTKGGANSIGGEDVVLMKPNLKYCKFIKEVEELFFFHQKNALNVENHFKNSVAKAGGNVGEPIQVKVHQPYIIGNAYKCDSDYILDYKKDLYSDVYLQRSN</sequence>
<dbReference type="PROSITE" id="PS51257">
    <property type="entry name" value="PROKAR_LIPOPROTEIN"/>
    <property type="match status" value="1"/>
</dbReference>